<keyword evidence="3" id="KW-1185">Reference proteome</keyword>
<accession>A0A150XYT2</accession>
<keyword evidence="1" id="KW-0812">Transmembrane</keyword>
<evidence type="ECO:0008006" key="4">
    <source>
        <dbReference type="Google" id="ProtNLM"/>
    </source>
</evidence>
<proteinExistence type="predicted"/>
<comment type="caution">
    <text evidence="2">The sequence shown here is derived from an EMBL/GenBank/DDBJ whole genome shotgun (WGS) entry which is preliminary data.</text>
</comment>
<name>A0A150XYT2_9BACT</name>
<evidence type="ECO:0000313" key="3">
    <source>
        <dbReference type="Proteomes" id="UP000075615"/>
    </source>
</evidence>
<reference evidence="2 3" key="1">
    <citation type="submission" date="2016-01" db="EMBL/GenBank/DDBJ databases">
        <title>Genome sequencing of Roseivirga echinicomitans KMM 6058.</title>
        <authorList>
            <person name="Selvaratnam C."/>
            <person name="Thevarajoo S."/>
            <person name="Goh K.M."/>
            <person name="Ee R."/>
            <person name="Chan K.-G."/>
            <person name="Chong C.S."/>
        </authorList>
    </citation>
    <scope>NUCLEOTIDE SEQUENCE [LARGE SCALE GENOMIC DNA]</scope>
    <source>
        <strain evidence="2 3">KMM 6058</strain>
    </source>
</reference>
<gene>
    <name evidence="2" type="ORF">AWN68_03185</name>
</gene>
<dbReference type="STRING" id="296218.AWN68_03185"/>
<keyword evidence="1" id="KW-0472">Membrane</keyword>
<feature type="transmembrane region" description="Helical" evidence="1">
    <location>
        <begin position="21"/>
        <end position="43"/>
    </location>
</feature>
<dbReference type="EMBL" id="LRDB01000001">
    <property type="protein sequence ID" value="KYG83822.1"/>
    <property type="molecule type" value="Genomic_DNA"/>
</dbReference>
<sequence length="98" mass="11112">MLIEKGADASLFQTEPKKRNLFFTIILGSLLICLSLGIGLGYFMEGLLVRMNTANFSPDSYRSDDYPGAYFFSIFLMLGVGFIASFFLHRKLILEKRN</sequence>
<dbReference type="Proteomes" id="UP000075615">
    <property type="component" value="Unassembled WGS sequence"/>
</dbReference>
<dbReference type="AlphaFoldDB" id="A0A150XYT2"/>
<keyword evidence="1" id="KW-1133">Transmembrane helix</keyword>
<evidence type="ECO:0000313" key="2">
    <source>
        <dbReference type="EMBL" id="KYG83822.1"/>
    </source>
</evidence>
<protein>
    <recommendedName>
        <fullName evidence="4">ABC3 transporter permease protein domain-containing protein</fullName>
    </recommendedName>
</protein>
<organism evidence="2 3">
    <name type="scientific">Roseivirga echinicomitans</name>
    <dbReference type="NCBI Taxonomy" id="296218"/>
    <lineage>
        <taxon>Bacteria</taxon>
        <taxon>Pseudomonadati</taxon>
        <taxon>Bacteroidota</taxon>
        <taxon>Cytophagia</taxon>
        <taxon>Cytophagales</taxon>
        <taxon>Roseivirgaceae</taxon>
        <taxon>Roseivirga</taxon>
    </lineage>
</organism>
<feature type="transmembrane region" description="Helical" evidence="1">
    <location>
        <begin position="69"/>
        <end position="88"/>
    </location>
</feature>
<evidence type="ECO:0000256" key="1">
    <source>
        <dbReference type="SAM" id="Phobius"/>
    </source>
</evidence>